<comment type="caution">
    <text evidence="2">The sequence shown here is derived from an EMBL/GenBank/DDBJ whole genome shotgun (WGS) entry which is preliminary data.</text>
</comment>
<feature type="compositionally biased region" description="Basic residues" evidence="1">
    <location>
        <begin position="11"/>
        <end position="24"/>
    </location>
</feature>
<evidence type="ECO:0000313" key="3">
    <source>
        <dbReference type="Proteomes" id="UP001295684"/>
    </source>
</evidence>
<gene>
    <name evidence="2" type="ORF">ECRASSUSDP1_LOCUS12298</name>
</gene>
<dbReference type="AlphaFoldDB" id="A0AAD1XFY2"/>
<dbReference type="EMBL" id="CAMPGE010012197">
    <property type="protein sequence ID" value="CAI2370978.1"/>
    <property type="molecule type" value="Genomic_DNA"/>
</dbReference>
<accession>A0AAD1XFY2</accession>
<sequence length="393" mass="45106">MIKSIPNPRGGKSRRAKKNAKKALSKLSQSQIRASKLGCGLKRKLKTKEASNTDFINSLNIASGLDIKNNTHRKRWKTLNEREVLECYFELDQEWSRPTILYVKEMVHLSEKQIYKWGYEKRRRLNLHTPQEKVIDMKYVTQQDDLYKKIDYDDLNKVVSNLFPEDENEEETLSEEAKIVYDHVRDQLVERSLKYDRQSDLDKLLNDRIPIQNLALEAKRNLNFAQTNSSDRKKKEDCCVSENTLQSSISNRESSKGASSLDSEEWSEGAIVEGKGVGCSIGYDISSDLAFVNQIGTEENRRCDNSKKKYEGTQPLGIPEDTSYYHDLDRTPLYANNLFPYFSSGVKDTFSSTFPANFCNNSFVSYSNPLHNFGDELKLESLNDLSGLLSWAP</sequence>
<evidence type="ECO:0008006" key="4">
    <source>
        <dbReference type="Google" id="ProtNLM"/>
    </source>
</evidence>
<dbReference type="Proteomes" id="UP001295684">
    <property type="component" value="Unassembled WGS sequence"/>
</dbReference>
<organism evidence="2 3">
    <name type="scientific">Euplotes crassus</name>
    <dbReference type="NCBI Taxonomy" id="5936"/>
    <lineage>
        <taxon>Eukaryota</taxon>
        <taxon>Sar</taxon>
        <taxon>Alveolata</taxon>
        <taxon>Ciliophora</taxon>
        <taxon>Intramacronucleata</taxon>
        <taxon>Spirotrichea</taxon>
        <taxon>Hypotrichia</taxon>
        <taxon>Euplotida</taxon>
        <taxon>Euplotidae</taxon>
        <taxon>Moneuplotes</taxon>
    </lineage>
</organism>
<name>A0AAD1XFY2_EUPCR</name>
<proteinExistence type="predicted"/>
<reference evidence="2" key="1">
    <citation type="submission" date="2023-07" db="EMBL/GenBank/DDBJ databases">
        <authorList>
            <consortium name="AG Swart"/>
            <person name="Singh M."/>
            <person name="Singh A."/>
            <person name="Seah K."/>
            <person name="Emmerich C."/>
        </authorList>
    </citation>
    <scope>NUCLEOTIDE SEQUENCE</scope>
    <source>
        <strain evidence="2">DP1</strain>
    </source>
</reference>
<feature type="region of interest" description="Disordered" evidence="1">
    <location>
        <begin position="1"/>
        <end position="25"/>
    </location>
</feature>
<evidence type="ECO:0000313" key="2">
    <source>
        <dbReference type="EMBL" id="CAI2370978.1"/>
    </source>
</evidence>
<keyword evidence="3" id="KW-1185">Reference proteome</keyword>
<evidence type="ECO:0000256" key="1">
    <source>
        <dbReference type="SAM" id="MobiDB-lite"/>
    </source>
</evidence>
<protein>
    <recommendedName>
        <fullName evidence="4">Homeobox domain-containing protein</fullName>
    </recommendedName>
</protein>